<gene>
    <name evidence="5" type="ORF">ACFORO_04380</name>
</gene>
<dbReference type="SUPFAM" id="SSF53383">
    <property type="entry name" value="PLP-dependent transferases"/>
    <property type="match status" value="1"/>
</dbReference>
<feature type="domain" description="Aminotransferase class I/classII large" evidence="4">
    <location>
        <begin position="23"/>
        <end position="344"/>
    </location>
</feature>
<evidence type="ECO:0000256" key="2">
    <source>
        <dbReference type="ARBA" id="ARBA00022898"/>
    </source>
</evidence>
<organism evidence="5 6">
    <name type="scientific">Amycolatopsis halotolerans</name>
    <dbReference type="NCBI Taxonomy" id="330083"/>
    <lineage>
        <taxon>Bacteria</taxon>
        <taxon>Bacillati</taxon>
        <taxon>Actinomycetota</taxon>
        <taxon>Actinomycetes</taxon>
        <taxon>Pseudonocardiales</taxon>
        <taxon>Pseudonocardiaceae</taxon>
        <taxon>Amycolatopsis</taxon>
    </lineage>
</organism>
<evidence type="ECO:0000313" key="6">
    <source>
        <dbReference type="Proteomes" id="UP001595764"/>
    </source>
</evidence>
<comment type="caution">
    <text evidence="5">The sequence shown here is derived from an EMBL/GenBank/DDBJ whole genome shotgun (WGS) entry which is preliminary data.</text>
</comment>
<keyword evidence="3" id="KW-0045">Antibiotic biosynthesis</keyword>
<dbReference type="InterPro" id="IPR015424">
    <property type="entry name" value="PyrdxlP-dep_Trfase"/>
</dbReference>
<name>A0ABV7QBT5_9PSEU</name>
<protein>
    <submittedName>
        <fullName evidence="5">Aminotransferase class I/II-fold pyridoxal phosphate-dependent enzyme</fullName>
    </submittedName>
</protein>
<dbReference type="PANTHER" id="PTHR42885:SF1">
    <property type="entry name" value="THREONINE-PHOSPHATE DECARBOXYLASE"/>
    <property type="match status" value="1"/>
</dbReference>
<evidence type="ECO:0000256" key="1">
    <source>
        <dbReference type="ARBA" id="ARBA00001933"/>
    </source>
</evidence>
<reference evidence="6" key="1">
    <citation type="journal article" date="2019" name="Int. J. Syst. Evol. Microbiol.">
        <title>The Global Catalogue of Microorganisms (GCM) 10K type strain sequencing project: providing services to taxonomists for standard genome sequencing and annotation.</title>
        <authorList>
            <consortium name="The Broad Institute Genomics Platform"/>
            <consortium name="The Broad Institute Genome Sequencing Center for Infectious Disease"/>
            <person name="Wu L."/>
            <person name="Ma J."/>
        </authorList>
    </citation>
    <scope>NUCLEOTIDE SEQUENCE [LARGE SCALE GENOMIC DNA]</scope>
    <source>
        <strain evidence="6">CGMCC 4.7682</strain>
    </source>
</reference>
<dbReference type="Proteomes" id="UP001595764">
    <property type="component" value="Unassembled WGS sequence"/>
</dbReference>
<dbReference type="PANTHER" id="PTHR42885">
    <property type="entry name" value="HISTIDINOL-PHOSPHATE AMINOTRANSFERASE-RELATED"/>
    <property type="match status" value="1"/>
</dbReference>
<dbReference type="InterPro" id="IPR015421">
    <property type="entry name" value="PyrdxlP-dep_Trfase_major"/>
</dbReference>
<evidence type="ECO:0000313" key="5">
    <source>
        <dbReference type="EMBL" id="MFC3509391.1"/>
    </source>
</evidence>
<dbReference type="InterPro" id="IPR004839">
    <property type="entry name" value="Aminotransferase_I/II_large"/>
</dbReference>
<dbReference type="Pfam" id="PF00155">
    <property type="entry name" value="Aminotran_1_2"/>
    <property type="match status" value="1"/>
</dbReference>
<keyword evidence="5" id="KW-0808">Transferase</keyword>
<dbReference type="Gene3D" id="3.40.640.10">
    <property type="entry name" value="Type I PLP-dependent aspartate aminotransferase-like (Major domain)"/>
    <property type="match status" value="1"/>
</dbReference>
<keyword evidence="6" id="KW-1185">Reference proteome</keyword>
<dbReference type="RefSeq" id="WP_377869590.1">
    <property type="nucleotide sequence ID" value="NZ_JBHMAY010000012.1"/>
</dbReference>
<dbReference type="CDD" id="cd00609">
    <property type="entry name" value="AAT_like"/>
    <property type="match status" value="1"/>
</dbReference>
<evidence type="ECO:0000256" key="3">
    <source>
        <dbReference type="ARBA" id="ARBA00023194"/>
    </source>
</evidence>
<dbReference type="InterPro" id="IPR015422">
    <property type="entry name" value="PyrdxlP-dep_Trfase_small"/>
</dbReference>
<dbReference type="Gene3D" id="3.90.1150.10">
    <property type="entry name" value="Aspartate Aminotransferase, domain 1"/>
    <property type="match status" value="1"/>
</dbReference>
<dbReference type="EMBL" id="JBHRWI010000004">
    <property type="protein sequence ID" value="MFC3509391.1"/>
    <property type="molecule type" value="Genomic_DNA"/>
</dbReference>
<accession>A0ABV7QBT5</accession>
<evidence type="ECO:0000259" key="4">
    <source>
        <dbReference type="Pfam" id="PF00155"/>
    </source>
</evidence>
<comment type="cofactor">
    <cofactor evidence="1">
        <name>pyridoxal 5'-phosphate</name>
        <dbReference type="ChEBI" id="CHEBI:597326"/>
    </cofactor>
</comment>
<dbReference type="GO" id="GO:0008483">
    <property type="term" value="F:transaminase activity"/>
    <property type="evidence" value="ECO:0007669"/>
    <property type="project" value="UniProtKB-KW"/>
</dbReference>
<keyword evidence="5" id="KW-0032">Aminotransferase</keyword>
<keyword evidence="2" id="KW-0663">Pyridoxal phosphate</keyword>
<sequence>MTEALTATEWQGGDLRALGERPYLDLGTCINRYGPPTSVGSALRAVDIRSLRAHPYDAEELFLSAYADYLGIGTGDLVAGRGITEFIRLLSAHFPASRTAVVTPDYTDSIRWIANHVGPSGGGPETVESRADRVADAMRRYDCVLLSNPNNPLGLYVPAETLAAICRDNPDATLIVDEAYIDFADGGAQRSMIWSGLGNVVVLLSPNKLFGIAGTRTGVMWTPDAKLRAAIRGRQLNWSISGLDAIVAAEALRNTGWAAHSRSRLLATADRMEALLRARYPVVGTGVPVHYRFVHTEDAEREHQRLLRHGVVVRVFSGAQPGRVSGLRITAPTEGEYPVLAAALRAD</sequence>
<proteinExistence type="predicted"/>